<sequence precursor="true">MRLVVLSRTRWRSRTVVAGVVGVLFAGVSGAVLPANAATAGPAAVAAPSVAAPTNAATKCVAAMQPGFNIGNSLDAIPDETSWGNPPITQALLQKIKSLGYKSVRLPVTWSGHEGAAPDYLIDPAWMARVKQVVDWARADGLSVVVNVHHDSWQWITNMPTDPTVQPHYDAIWTQIANALKDEPRSVVFEADNEQEFTGVTDDQGEALLNTLQTDFFHIVRGSGGANATRFLMLSTLGDSAQKASEDALSSEIASLHDPNLIASFHYYGYWPFGVNIAGVDTFDATSQQDVLNAFTLMHDEFVAKGIPVYAGEVGLYNDFRGFGGLETGEMLKYYELLGYEARTTGITLSYWDDGGRILDRTSLQLIEPTTFAAAASSWKTRSGTASNDTLYVPKTSPIADESLTLSPNGLHFTGLYDGNRRLQEGCDYTVSGTKLTLKAALLTKLVGAQNYGVNATLSAHFSAGLPWQINVVTNAQPVLSAATGTATDPLAVPTQFNGDRVFMMQSVYADGTNAGTAAWTAYQAYGPPTVSGSAFSGDYANNAIVLTPAYFAALTDGARVTLTFHFWSGATATYYVTKSGSTVTGTLS</sequence>
<evidence type="ECO:0000256" key="7">
    <source>
        <dbReference type="ARBA" id="ARBA00023326"/>
    </source>
</evidence>
<proteinExistence type="inferred from homology"/>
<dbReference type="Gene3D" id="2.60.40.10">
    <property type="entry name" value="Immunoglobulins"/>
    <property type="match status" value="2"/>
</dbReference>
<comment type="similarity">
    <text evidence="1 8">Belongs to the glycosyl hydrolase 5 (cellulase A) family.</text>
</comment>
<evidence type="ECO:0000256" key="1">
    <source>
        <dbReference type="ARBA" id="ARBA00005641"/>
    </source>
</evidence>
<dbReference type="GO" id="GO:0005576">
    <property type="term" value="C:extracellular region"/>
    <property type="evidence" value="ECO:0007669"/>
    <property type="project" value="TreeGrafter"/>
</dbReference>
<keyword evidence="7" id="KW-0624">Polysaccharide degradation</keyword>
<evidence type="ECO:0000256" key="3">
    <source>
        <dbReference type="ARBA" id="ARBA00022801"/>
    </source>
</evidence>
<dbReference type="Pfam" id="PF03442">
    <property type="entry name" value="CBM_X2"/>
    <property type="match status" value="1"/>
</dbReference>
<evidence type="ECO:0000256" key="4">
    <source>
        <dbReference type="ARBA" id="ARBA00023001"/>
    </source>
</evidence>
<evidence type="ECO:0000256" key="8">
    <source>
        <dbReference type="RuleBase" id="RU361153"/>
    </source>
</evidence>
<dbReference type="STRING" id="479433.Caci_4946"/>
<keyword evidence="5" id="KW-0119">Carbohydrate metabolism</keyword>
<evidence type="ECO:0000259" key="9">
    <source>
        <dbReference type="Pfam" id="PF00150"/>
    </source>
</evidence>
<protein>
    <submittedName>
        <fullName evidence="12">Cellulase</fullName>
        <ecNumber evidence="12">3.2.1.4</ecNumber>
    </submittedName>
</protein>
<dbReference type="RefSeq" id="WP_015793535.1">
    <property type="nucleotide sequence ID" value="NC_013131.1"/>
</dbReference>
<keyword evidence="4" id="KW-0136">Cellulose degradation</keyword>
<dbReference type="PANTHER" id="PTHR31297">
    <property type="entry name" value="GLUCAN ENDO-1,6-BETA-GLUCOSIDASE B"/>
    <property type="match status" value="1"/>
</dbReference>
<reference evidence="12 13" key="1">
    <citation type="journal article" date="2009" name="Stand. Genomic Sci.">
        <title>Complete genome sequence of Catenulispora acidiphila type strain (ID 139908).</title>
        <authorList>
            <person name="Copeland A."/>
            <person name="Lapidus A."/>
            <person name="Glavina Del Rio T."/>
            <person name="Nolan M."/>
            <person name="Lucas S."/>
            <person name="Chen F."/>
            <person name="Tice H."/>
            <person name="Cheng J.F."/>
            <person name="Bruce D."/>
            <person name="Goodwin L."/>
            <person name="Pitluck S."/>
            <person name="Mikhailova N."/>
            <person name="Pati A."/>
            <person name="Ivanova N."/>
            <person name="Mavromatis K."/>
            <person name="Chen A."/>
            <person name="Palaniappan K."/>
            <person name="Chain P."/>
            <person name="Land M."/>
            <person name="Hauser L."/>
            <person name="Chang Y.J."/>
            <person name="Jeffries C.D."/>
            <person name="Chertkov O."/>
            <person name="Brettin T."/>
            <person name="Detter J.C."/>
            <person name="Han C."/>
            <person name="Ali Z."/>
            <person name="Tindall B.J."/>
            <person name="Goker M."/>
            <person name="Bristow J."/>
            <person name="Eisen J.A."/>
            <person name="Markowitz V."/>
            <person name="Hugenholtz P."/>
            <person name="Kyrpides N.C."/>
            <person name="Klenk H.P."/>
        </authorList>
    </citation>
    <scope>NUCLEOTIDE SEQUENCE [LARGE SCALE GENOMIC DNA]</scope>
    <source>
        <strain evidence="13">DSM 44928 / JCM 14897 / NBRC 102108 / NRRL B-24433 / ID139908</strain>
    </source>
</reference>
<evidence type="ECO:0000313" key="12">
    <source>
        <dbReference type="EMBL" id="ACU73806.1"/>
    </source>
</evidence>
<dbReference type="PANTHER" id="PTHR31297:SF41">
    <property type="entry name" value="ENDOGLUCANASE, PUTATIVE (AFU_ORTHOLOGUE AFUA_5G01830)-RELATED"/>
    <property type="match status" value="1"/>
</dbReference>
<keyword evidence="13" id="KW-1185">Reference proteome</keyword>
<dbReference type="eggNOG" id="COG2730">
    <property type="taxonomic scope" value="Bacteria"/>
</dbReference>
<dbReference type="KEGG" id="cai:Caci_4946"/>
<accession>C7Q370</accession>
<dbReference type="EMBL" id="CP001700">
    <property type="protein sequence ID" value="ACU73806.1"/>
    <property type="molecule type" value="Genomic_DNA"/>
</dbReference>
<name>C7Q370_CATAD</name>
<dbReference type="InterPro" id="IPR005102">
    <property type="entry name" value="Carbo-bd_X2"/>
</dbReference>
<dbReference type="Pfam" id="PF18448">
    <property type="entry name" value="CBM46"/>
    <property type="match status" value="1"/>
</dbReference>
<gene>
    <name evidence="12" type="ordered locus">Caci_4946</name>
</gene>
<keyword evidence="6 8" id="KW-0326">Glycosidase</keyword>
<dbReference type="Gene3D" id="3.20.20.80">
    <property type="entry name" value="Glycosidases"/>
    <property type="match status" value="1"/>
</dbReference>
<evidence type="ECO:0000256" key="2">
    <source>
        <dbReference type="ARBA" id="ARBA00022729"/>
    </source>
</evidence>
<feature type="domain" description="Carbohydrate binding X2" evidence="10">
    <location>
        <begin position="395"/>
        <end position="472"/>
    </location>
</feature>
<dbReference type="SUPFAM" id="SSF51445">
    <property type="entry name" value="(Trans)glycosidases"/>
    <property type="match status" value="1"/>
</dbReference>
<feature type="domain" description="Glycoside hydrolase family 5" evidence="9">
    <location>
        <begin position="80"/>
        <end position="353"/>
    </location>
</feature>
<dbReference type="CAZy" id="GH5">
    <property type="family name" value="Glycoside Hydrolase Family 5"/>
</dbReference>
<evidence type="ECO:0000256" key="6">
    <source>
        <dbReference type="ARBA" id="ARBA00023295"/>
    </source>
</evidence>
<evidence type="ECO:0000313" key="13">
    <source>
        <dbReference type="Proteomes" id="UP000000851"/>
    </source>
</evidence>
<organism evidence="12 13">
    <name type="scientific">Catenulispora acidiphila (strain DSM 44928 / JCM 14897 / NBRC 102108 / NRRL B-24433 / ID139908)</name>
    <dbReference type="NCBI Taxonomy" id="479433"/>
    <lineage>
        <taxon>Bacteria</taxon>
        <taxon>Bacillati</taxon>
        <taxon>Actinomycetota</taxon>
        <taxon>Actinomycetes</taxon>
        <taxon>Catenulisporales</taxon>
        <taxon>Catenulisporaceae</taxon>
        <taxon>Catenulispora</taxon>
    </lineage>
</organism>
<dbReference type="EC" id="3.2.1.4" evidence="12"/>
<feature type="domain" description="Endoglucanase B carbohydrate binding" evidence="11">
    <location>
        <begin position="477"/>
        <end position="587"/>
    </location>
</feature>
<dbReference type="InParanoid" id="C7Q370"/>
<dbReference type="Pfam" id="PF00150">
    <property type="entry name" value="Cellulase"/>
    <property type="match status" value="1"/>
</dbReference>
<dbReference type="InterPro" id="IPR017853">
    <property type="entry name" value="GH"/>
</dbReference>
<dbReference type="InterPro" id="IPR050386">
    <property type="entry name" value="Glycosyl_hydrolase_5"/>
</dbReference>
<dbReference type="AlphaFoldDB" id="C7Q370"/>
<dbReference type="SUPFAM" id="SSF81296">
    <property type="entry name" value="E set domains"/>
    <property type="match status" value="1"/>
</dbReference>
<dbReference type="CAZy" id="CBM46">
    <property type="family name" value="Carbohydrate-Binding Module Family 46"/>
</dbReference>
<dbReference type="GO" id="GO:0008422">
    <property type="term" value="F:beta-glucosidase activity"/>
    <property type="evidence" value="ECO:0007669"/>
    <property type="project" value="TreeGrafter"/>
</dbReference>
<dbReference type="GO" id="GO:0030245">
    <property type="term" value="P:cellulose catabolic process"/>
    <property type="evidence" value="ECO:0007669"/>
    <property type="project" value="UniProtKB-KW"/>
</dbReference>
<keyword evidence="3 8" id="KW-0378">Hydrolase</keyword>
<dbReference type="InterPro" id="IPR001547">
    <property type="entry name" value="Glyco_hydro_5"/>
</dbReference>
<dbReference type="InterPro" id="IPR014756">
    <property type="entry name" value="Ig_E-set"/>
</dbReference>
<dbReference type="GO" id="GO:0009986">
    <property type="term" value="C:cell surface"/>
    <property type="evidence" value="ECO:0007669"/>
    <property type="project" value="TreeGrafter"/>
</dbReference>
<dbReference type="Proteomes" id="UP000000851">
    <property type="component" value="Chromosome"/>
</dbReference>
<dbReference type="InterPro" id="IPR013783">
    <property type="entry name" value="Ig-like_fold"/>
</dbReference>
<dbReference type="OrthoDB" id="9800955at2"/>
<dbReference type="GO" id="GO:0008810">
    <property type="term" value="F:cellulase activity"/>
    <property type="evidence" value="ECO:0007669"/>
    <property type="project" value="UniProtKB-EC"/>
</dbReference>
<dbReference type="HOGENOM" id="CLU_018668_0_1_11"/>
<evidence type="ECO:0000259" key="11">
    <source>
        <dbReference type="Pfam" id="PF18448"/>
    </source>
</evidence>
<evidence type="ECO:0000259" key="10">
    <source>
        <dbReference type="Pfam" id="PF03442"/>
    </source>
</evidence>
<dbReference type="InterPro" id="IPR040946">
    <property type="entry name" value="CBM46"/>
</dbReference>
<keyword evidence="2" id="KW-0732">Signal</keyword>
<evidence type="ECO:0000256" key="5">
    <source>
        <dbReference type="ARBA" id="ARBA00023277"/>
    </source>
</evidence>